<organism evidence="1 2">
    <name type="scientific">Paenibacillus chitinolyticus</name>
    <dbReference type="NCBI Taxonomy" id="79263"/>
    <lineage>
        <taxon>Bacteria</taxon>
        <taxon>Bacillati</taxon>
        <taxon>Bacillota</taxon>
        <taxon>Bacilli</taxon>
        <taxon>Bacillales</taxon>
        <taxon>Paenibacillaceae</taxon>
        <taxon>Paenibacillus</taxon>
    </lineage>
</organism>
<dbReference type="EMBL" id="JAMDMJ010000029">
    <property type="protein sequence ID" value="MCY9598355.1"/>
    <property type="molecule type" value="Genomic_DNA"/>
</dbReference>
<name>A0ABT4FIM2_9BACL</name>
<dbReference type="InterPro" id="IPR050583">
    <property type="entry name" value="Mycobacterial_A85_antigen"/>
</dbReference>
<dbReference type="PANTHER" id="PTHR48098:SF3">
    <property type="entry name" value="IRON(III) ENTEROBACTIN ESTERASE"/>
    <property type="match status" value="1"/>
</dbReference>
<dbReference type="InterPro" id="IPR029058">
    <property type="entry name" value="AB_hydrolase_fold"/>
</dbReference>
<keyword evidence="1" id="KW-0378">Hydrolase</keyword>
<comment type="caution">
    <text evidence="1">The sequence shown here is derived from an EMBL/GenBank/DDBJ whole genome shotgun (WGS) entry which is preliminary data.</text>
</comment>
<accession>A0ABT4FIM2</accession>
<dbReference type="GO" id="GO:0016787">
    <property type="term" value="F:hydrolase activity"/>
    <property type="evidence" value="ECO:0007669"/>
    <property type="project" value="UniProtKB-KW"/>
</dbReference>
<gene>
    <name evidence="1" type="ORF">M5X16_21645</name>
</gene>
<dbReference type="Pfam" id="PF00756">
    <property type="entry name" value="Esterase"/>
    <property type="match status" value="1"/>
</dbReference>
<evidence type="ECO:0000313" key="2">
    <source>
        <dbReference type="Proteomes" id="UP001527202"/>
    </source>
</evidence>
<proteinExistence type="predicted"/>
<dbReference type="InterPro" id="IPR000801">
    <property type="entry name" value="Esterase-like"/>
</dbReference>
<evidence type="ECO:0000313" key="1">
    <source>
        <dbReference type="EMBL" id="MCY9598355.1"/>
    </source>
</evidence>
<reference evidence="1 2" key="1">
    <citation type="submission" date="2022-05" db="EMBL/GenBank/DDBJ databases">
        <title>Genome Sequencing of Bee-Associated Microbes.</title>
        <authorList>
            <person name="Dunlap C."/>
        </authorList>
    </citation>
    <scope>NUCLEOTIDE SEQUENCE [LARGE SCALE GENOMIC DNA]</scope>
    <source>
        <strain evidence="1 2">NRRL B-23120</strain>
    </source>
</reference>
<sequence length="266" mass="29783">MESSRERGSLEQQVFQGRTLTVYTPPSYGLADKRYPVVYVNDPSDYMDNVTNLAVVRMEELFRERKLPELILVGLEPDERLDEYTPWPAKALVESVKDFGGFGKKYLDLIVHELKPYIDGRYETLAGPAGTAMIGASLGGLISMFAAFEHPAVFGRIGSISGSFWYEGITEHMRGHMIADEGQRFYMYVGDQEGVGKKTIQSAMMARTRQAYALLADSGFNGAKLRLVIGEGGHHLVPVFVEQFPEALKWIFGMDTNTFFPDTERG</sequence>
<protein>
    <submittedName>
        <fullName evidence="1">Alpha/beta hydrolase-fold protein</fullName>
    </submittedName>
</protein>
<dbReference type="Gene3D" id="3.40.50.1820">
    <property type="entry name" value="alpha/beta hydrolase"/>
    <property type="match status" value="1"/>
</dbReference>
<dbReference type="SUPFAM" id="SSF53474">
    <property type="entry name" value="alpha/beta-Hydrolases"/>
    <property type="match status" value="1"/>
</dbReference>
<dbReference type="Proteomes" id="UP001527202">
    <property type="component" value="Unassembled WGS sequence"/>
</dbReference>
<dbReference type="PANTHER" id="PTHR48098">
    <property type="entry name" value="ENTEROCHELIN ESTERASE-RELATED"/>
    <property type="match status" value="1"/>
</dbReference>
<dbReference type="RefSeq" id="WP_268630355.1">
    <property type="nucleotide sequence ID" value="NZ_JAMDMJ010000029.1"/>
</dbReference>
<keyword evidence="2" id="KW-1185">Reference proteome</keyword>